<organism evidence="3 4">
    <name type="scientific">Collinsella stercoris DSM 13279</name>
    <dbReference type="NCBI Taxonomy" id="445975"/>
    <lineage>
        <taxon>Bacteria</taxon>
        <taxon>Bacillati</taxon>
        <taxon>Actinomycetota</taxon>
        <taxon>Coriobacteriia</taxon>
        <taxon>Coriobacteriales</taxon>
        <taxon>Coriobacteriaceae</taxon>
        <taxon>Collinsella</taxon>
    </lineage>
</organism>
<dbReference type="Proteomes" id="UP000003560">
    <property type="component" value="Unassembled WGS sequence"/>
</dbReference>
<accession>B6G8U9</accession>
<reference evidence="3 4" key="1">
    <citation type="submission" date="2008-10" db="EMBL/GenBank/DDBJ databases">
        <title>Draft genome sequence of Collinsella stercoris (DSM 13279).</title>
        <authorList>
            <person name="Sudarsanam P."/>
            <person name="Ley R."/>
            <person name="Guruge J."/>
            <person name="Turnbaugh P.J."/>
            <person name="Mahowald M."/>
            <person name="Liep D."/>
            <person name="Gordon J."/>
        </authorList>
    </citation>
    <scope>NUCLEOTIDE SEQUENCE [LARGE SCALE GENOMIC DNA]</scope>
    <source>
        <strain evidence="3 4">DSM 13279</strain>
    </source>
</reference>
<dbReference type="AlphaFoldDB" id="B6G8U9"/>
<dbReference type="InterPro" id="IPR036165">
    <property type="entry name" value="YefM-like_sf"/>
</dbReference>
<dbReference type="InterPro" id="IPR006442">
    <property type="entry name" value="Antitoxin_Phd/YefM"/>
</dbReference>
<gene>
    <name evidence="3" type="ORF">COLSTE_00490</name>
</gene>
<reference evidence="3 4" key="2">
    <citation type="submission" date="2008-10" db="EMBL/GenBank/DDBJ databases">
        <authorList>
            <person name="Fulton L."/>
            <person name="Clifton S."/>
            <person name="Fulton B."/>
            <person name="Xu J."/>
            <person name="Minx P."/>
            <person name="Pepin K.H."/>
            <person name="Johnson M."/>
            <person name="Thiruvilangam P."/>
            <person name="Bhonagiri V."/>
            <person name="Nash W.E."/>
            <person name="Mardis E.R."/>
            <person name="Wilson R.K."/>
        </authorList>
    </citation>
    <scope>NUCLEOTIDE SEQUENCE [LARGE SCALE GENOMIC DNA]</scope>
    <source>
        <strain evidence="3 4">DSM 13279</strain>
    </source>
</reference>
<dbReference type="NCBIfam" id="TIGR01552">
    <property type="entry name" value="phd_fam"/>
    <property type="match status" value="1"/>
</dbReference>
<sequence length="80" mass="9069">MRDTSRFAELVESSASPVTVTKNGYSKFVVMRSEDYDRMEAELARARLMGRIALAERERNDDLAKDAFESLASIEEKHGL</sequence>
<evidence type="ECO:0000256" key="2">
    <source>
        <dbReference type="RuleBase" id="RU362080"/>
    </source>
</evidence>
<comment type="similarity">
    <text evidence="1 2">Belongs to the phD/YefM antitoxin family.</text>
</comment>
<keyword evidence="4" id="KW-1185">Reference proteome</keyword>
<comment type="caution">
    <text evidence="3">The sequence shown here is derived from an EMBL/GenBank/DDBJ whole genome shotgun (WGS) entry which is preliminary data.</text>
</comment>
<evidence type="ECO:0000256" key="1">
    <source>
        <dbReference type="ARBA" id="ARBA00009981"/>
    </source>
</evidence>
<proteinExistence type="inferred from homology"/>
<comment type="function">
    <text evidence="2">Antitoxin component of a type II toxin-antitoxin (TA) system.</text>
</comment>
<dbReference type="Gene3D" id="3.40.1620.10">
    <property type="entry name" value="YefM-like domain"/>
    <property type="match status" value="1"/>
</dbReference>
<dbReference type="HOGENOM" id="CLU_166037_4_0_11"/>
<evidence type="ECO:0000313" key="4">
    <source>
        <dbReference type="Proteomes" id="UP000003560"/>
    </source>
</evidence>
<protein>
    <recommendedName>
        <fullName evidence="2">Antitoxin</fullName>
    </recommendedName>
</protein>
<dbReference type="Pfam" id="PF02604">
    <property type="entry name" value="PhdYeFM_antitox"/>
    <property type="match status" value="1"/>
</dbReference>
<dbReference type="STRING" id="445975.COLSTE_00490"/>
<evidence type="ECO:0000313" key="3">
    <source>
        <dbReference type="EMBL" id="EEA91348.1"/>
    </source>
</evidence>
<name>B6G8U9_9ACTN</name>
<dbReference type="EMBL" id="ABXJ01000027">
    <property type="protein sequence ID" value="EEA91348.1"/>
    <property type="molecule type" value="Genomic_DNA"/>
</dbReference>
<dbReference type="eggNOG" id="COG2161">
    <property type="taxonomic scope" value="Bacteria"/>
</dbReference>
<dbReference type="SUPFAM" id="SSF143120">
    <property type="entry name" value="YefM-like"/>
    <property type="match status" value="1"/>
</dbReference>